<accession>A0A1M2VCL0</accession>
<dbReference type="GO" id="GO:0004721">
    <property type="term" value="F:phosphoprotein phosphatase activity"/>
    <property type="evidence" value="ECO:0007669"/>
    <property type="project" value="InterPro"/>
</dbReference>
<dbReference type="OrthoDB" id="9988524at2759"/>
<name>A0A1M2VCL0_TRAPU</name>
<proteinExistence type="predicted"/>
<keyword evidence="2" id="KW-1185">Reference proteome</keyword>
<dbReference type="InterPro" id="IPR026893">
    <property type="entry name" value="Tyr/Ser_Pase_IphP-type"/>
</dbReference>
<evidence type="ECO:0000313" key="1">
    <source>
        <dbReference type="EMBL" id="OJT05370.1"/>
    </source>
</evidence>
<sequence length="50" mass="5453">MLQTRYEGVEGYLKNVVGLTDDDIATIRKNFLVPAPLSPTGPKPLPLARS</sequence>
<dbReference type="EMBL" id="MNAD01001463">
    <property type="protein sequence ID" value="OJT05370.1"/>
    <property type="molecule type" value="Genomic_DNA"/>
</dbReference>
<gene>
    <name evidence="1" type="ORF">TRAPUB_3811</name>
</gene>
<comment type="caution">
    <text evidence="1">The sequence shown here is derived from an EMBL/GenBank/DDBJ whole genome shotgun (WGS) entry which is preliminary data.</text>
</comment>
<organism evidence="1 2">
    <name type="scientific">Trametes pubescens</name>
    <name type="common">White-rot fungus</name>
    <dbReference type="NCBI Taxonomy" id="154538"/>
    <lineage>
        <taxon>Eukaryota</taxon>
        <taxon>Fungi</taxon>
        <taxon>Dikarya</taxon>
        <taxon>Basidiomycota</taxon>
        <taxon>Agaricomycotina</taxon>
        <taxon>Agaricomycetes</taxon>
        <taxon>Polyporales</taxon>
        <taxon>Polyporaceae</taxon>
        <taxon>Trametes</taxon>
    </lineage>
</organism>
<protein>
    <submittedName>
        <fullName evidence="1">Uncharacterized protein</fullName>
    </submittedName>
</protein>
<dbReference type="AlphaFoldDB" id="A0A1M2VCL0"/>
<reference evidence="1 2" key="1">
    <citation type="submission" date="2016-10" db="EMBL/GenBank/DDBJ databases">
        <title>Genome sequence of the basidiomycete white-rot fungus Trametes pubescens.</title>
        <authorList>
            <person name="Makela M.R."/>
            <person name="Granchi Z."/>
            <person name="Peng M."/>
            <person name="De Vries R.P."/>
            <person name="Grigoriev I."/>
            <person name="Riley R."/>
            <person name="Hilden K."/>
        </authorList>
    </citation>
    <scope>NUCLEOTIDE SEQUENCE [LARGE SCALE GENOMIC DNA]</scope>
    <source>
        <strain evidence="1 2">FBCC735</strain>
    </source>
</reference>
<dbReference type="Proteomes" id="UP000184267">
    <property type="component" value="Unassembled WGS sequence"/>
</dbReference>
<dbReference type="Pfam" id="PF13350">
    <property type="entry name" value="Y_phosphatase3"/>
    <property type="match status" value="1"/>
</dbReference>
<evidence type="ECO:0000313" key="2">
    <source>
        <dbReference type="Proteomes" id="UP000184267"/>
    </source>
</evidence>